<sequence>MRAKRATLKSIASDLGVTHTSVSNAYNNPAKVSRELRERIIAYARTVNYDGPNPAARSLRTGRCGAIGVLFNDQLSYAFTDAHDITFLRGISSVCEEEGANIVLIPLQNRDPERRDTLTAIVDGYILNAPYKSHPTIRQALARGLPTVVVDFDAPDLSSVLTNDRAMMHALVSHLLDLGHRNIAIVTFPHSEGQGATLTLADDFEDESYVVRERIDGCRDAFDVAGVARSGVRVCETMNSEEGGQSAAERLLQLQPELTALVCFSDRLAHGAIAHCRTAGLAVPGRISVTGFDGLPAFGRQGDTLRLTTVRQNAFEKGRRAAEILLRGDGAMGGAGVQKVAIEAALMIGDTSAAVWDGPAEGGQGA</sequence>
<gene>
    <name evidence="5" type="ORF">SAMN05192583_3166</name>
</gene>
<reference evidence="6" key="1">
    <citation type="submission" date="2016-10" db="EMBL/GenBank/DDBJ databases">
        <authorList>
            <person name="Varghese N."/>
            <person name="Submissions S."/>
        </authorList>
    </citation>
    <scope>NUCLEOTIDE SEQUENCE [LARGE SCALE GENOMIC DNA]</scope>
    <source>
        <strain evidence="6">S6-262</strain>
    </source>
</reference>
<dbReference type="InterPro" id="IPR046335">
    <property type="entry name" value="LacI/GalR-like_sensor"/>
</dbReference>
<dbReference type="STRING" id="1166340.SAMN05192583_3166"/>
<dbReference type="SUPFAM" id="SSF47413">
    <property type="entry name" value="lambda repressor-like DNA-binding domains"/>
    <property type="match status" value="1"/>
</dbReference>
<dbReference type="RefSeq" id="WP_170842014.1">
    <property type="nucleotide sequence ID" value="NZ_FOCF01000009.1"/>
</dbReference>
<protein>
    <submittedName>
        <fullName evidence="5">Transcriptional regulator, LacI family</fullName>
    </submittedName>
</protein>
<evidence type="ECO:0000256" key="1">
    <source>
        <dbReference type="ARBA" id="ARBA00023015"/>
    </source>
</evidence>
<dbReference type="PROSITE" id="PS50932">
    <property type="entry name" value="HTH_LACI_2"/>
    <property type="match status" value="1"/>
</dbReference>
<proteinExistence type="predicted"/>
<evidence type="ECO:0000313" key="6">
    <source>
        <dbReference type="Proteomes" id="UP000199206"/>
    </source>
</evidence>
<keyword evidence="3" id="KW-0804">Transcription</keyword>
<evidence type="ECO:0000256" key="3">
    <source>
        <dbReference type="ARBA" id="ARBA00023163"/>
    </source>
</evidence>
<evidence type="ECO:0000256" key="2">
    <source>
        <dbReference type="ARBA" id="ARBA00023125"/>
    </source>
</evidence>
<dbReference type="SMART" id="SM00354">
    <property type="entry name" value="HTH_LACI"/>
    <property type="match status" value="1"/>
</dbReference>
<dbReference type="Gene3D" id="3.40.50.2300">
    <property type="match status" value="2"/>
</dbReference>
<evidence type="ECO:0000259" key="4">
    <source>
        <dbReference type="PROSITE" id="PS50932"/>
    </source>
</evidence>
<dbReference type="InterPro" id="IPR000843">
    <property type="entry name" value="HTH_LacI"/>
</dbReference>
<dbReference type="GO" id="GO:0003700">
    <property type="term" value="F:DNA-binding transcription factor activity"/>
    <property type="evidence" value="ECO:0007669"/>
    <property type="project" value="TreeGrafter"/>
</dbReference>
<dbReference type="PANTHER" id="PTHR30146:SF138">
    <property type="entry name" value="TRANSCRIPTIONAL REGULATORY PROTEIN"/>
    <property type="match status" value="1"/>
</dbReference>
<dbReference type="Pfam" id="PF13377">
    <property type="entry name" value="Peripla_BP_3"/>
    <property type="match status" value="1"/>
</dbReference>
<dbReference type="AlphaFoldDB" id="A0A1H8I103"/>
<dbReference type="InterPro" id="IPR010982">
    <property type="entry name" value="Lambda_DNA-bd_dom_sf"/>
</dbReference>
<name>A0A1H8I103_9SPHN</name>
<organism evidence="5 6">
    <name type="scientific">Sphingomonas gellani</name>
    <dbReference type="NCBI Taxonomy" id="1166340"/>
    <lineage>
        <taxon>Bacteria</taxon>
        <taxon>Pseudomonadati</taxon>
        <taxon>Pseudomonadota</taxon>
        <taxon>Alphaproteobacteria</taxon>
        <taxon>Sphingomonadales</taxon>
        <taxon>Sphingomonadaceae</taxon>
        <taxon>Sphingomonas</taxon>
    </lineage>
</organism>
<accession>A0A1H8I103</accession>
<keyword evidence="6" id="KW-1185">Reference proteome</keyword>
<keyword evidence="2" id="KW-0238">DNA-binding</keyword>
<dbReference type="PANTHER" id="PTHR30146">
    <property type="entry name" value="LACI-RELATED TRANSCRIPTIONAL REPRESSOR"/>
    <property type="match status" value="1"/>
</dbReference>
<dbReference type="Pfam" id="PF00356">
    <property type="entry name" value="LacI"/>
    <property type="match status" value="1"/>
</dbReference>
<dbReference type="SUPFAM" id="SSF53822">
    <property type="entry name" value="Periplasmic binding protein-like I"/>
    <property type="match status" value="1"/>
</dbReference>
<keyword evidence="1" id="KW-0805">Transcription regulation</keyword>
<dbReference type="Gene3D" id="1.10.260.40">
    <property type="entry name" value="lambda repressor-like DNA-binding domains"/>
    <property type="match status" value="1"/>
</dbReference>
<dbReference type="GO" id="GO:0000976">
    <property type="term" value="F:transcription cis-regulatory region binding"/>
    <property type="evidence" value="ECO:0007669"/>
    <property type="project" value="TreeGrafter"/>
</dbReference>
<dbReference type="CDD" id="cd06279">
    <property type="entry name" value="PBP1_LacI-like"/>
    <property type="match status" value="1"/>
</dbReference>
<feature type="domain" description="HTH lacI-type" evidence="4">
    <location>
        <begin position="6"/>
        <end position="61"/>
    </location>
</feature>
<evidence type="ECO:0000313" key="5">
    <source>
        <dbReference type="EMBL" id="SEN61921.1"/>
    </source>
</evidence>
<dbReference type="InterPro" id="IPR028082">
    <property type="entry name" value="Peripla_BP_I"/>
</dbReference>
<dbReference type="Proteomes" id="UP000199206">
    <property type="component" value="Unassembled WGS sequence"/>
</dbReference>
<dbReference type="EMBL" id="FOCF01000009">
    <property type="protein sequence ID" value="SEN61921.1"/>
    <property type="molecule type" value="Genomic_DNA"/>
</dbReference>